<evidence type="ECO:0000256" key="1">
    <source>
        <dbReference type="SAM" id="MobiDB-lite"/>
    </source>
</evidence>
<keyword evidence="3" id="KW-1185">Reference proteome</keyword>
<feature type="compositionally biased region" description="Basic and acidic residues" evidence="1">
    <location>
        <begin position="201"/>
        <end position="210"/>
    </location>
</feature>
<organism evidence="2 3">
    <name type="scientific">Protopolystoma xenopodis</name>
    <dbReference type="NCBI Taxonomy" id="117903"/>
    <lineage>
        <taxon>Eukaryota</taxon>
        <taxon>Metazoa</taxon>
        <taxon>Spiralia</taxon>
        <taxon>Lophotrochozoa</taxon>
        <taxon>Platyhelminthes</taxon>
        <taxon>Monogenea</taxon>
        <taxon>Polyopisthocotylea</taxon>
        <taxon>Polystomatidea</taxon>
        <taxon>Polystomatidae</taxon>
        <taxon>Protopolystoma</taxon>
    </lineage>
</organism>
<feature type="region of interest" description="Disordered" evidence="1">
    <location>
        <begin position="182"/>
        <end position="210"/>
    </location>
</feature>
<protein>
    <submittedName>
        <fullName evidence="2">Uncharacterized protein</fullName>
    </submittedName>
</protein>
<feature type="compositionally biased region" description="Basic and acidic residues" evidence="1">
    <location>
        <begin position="88"/>
        <end position="98"/>
    </location>
</feature>
<feature type="region of interest" description="Disordered" evidence="1">
    <location>
        <begin position="1"/>
        <end position="22"/>
    </location>
</feature>
<accession>A0A448WCY7</accession>
<comment type="caution">
    <text evidence="2">The sequence shown here is derived from an EMBL/GenBank/DDBJ whole genome shotgun (WGS) entry which is preliminary data.</text>
</comment>
<name>A0A448WCY7_9PLAT</name>
<feature type="compositionally biased region" description="Polar residues" evidence="1">
    <location>
        <begin position="99"/>
        <end position="110"/>
    </location>
</feature>
<reference evidence="2" key="1">
    <citation type="submission" date="2018-11" db="EMBL/GenBank/DDBJ databases">
        <authorList>
            <consortium name="Pathogen Informatics"/>
        </authorList>
    </citation>
    <scope>NUCLEOTIDE SEQUENCE</scope>
</reference>
<proteinExistence type="predicted"/>
<feature type="region of interest" description="Disordered" evidence="1">
    <location>
        <begin position="87"/>
        <end position="110"/>
    </location>
</feature>
<dbReference type="AlphaFoldDB" id="A0A448WCY7"/>
<gene>
    <name evidence="2" type="ORF">PXEA_LOCUS2151</name>
</gene>
<evidence type="ECO:0000313" key="2">
    <source>
        <dbReference type="EMBL" id="VEL08711.1"/>
    </source>
</evidence>
<dbReference type="EMBL" id="CAAALY010004568">
    <property type="protein sequence ID" value="VEL08711.1"/>
    <property type="molecule type" value="Genomic_DNA"/>
</dbReference>
<sequence length="210" mass="23434">MAWRPAVRVVPDAKPRSAPPPAGRAEIVSVARAKTGFAHQHRARNTQASRHDVCGRIANSHLQLPDSRFRFPAVGCRPPLLHQLRAPRGYEEGGEKQVRLSSSHSGQSTSKFPLHAHFNLTLFNTRTPNSANWRYTKGTQMHTVQLAARELSGKRAHRFPFPSSTELVVMVVYRRNVIAPHRHTQTGTGGGGQLETVTNYTDRRVSSPRR</sequence>
<evidence type="ECO:0000313" key="3">
    <source>
        <dbReference type="Proteomes" id="UP000784294"/>
    </source>
</evidence>
<dbReference type="Proteomes" id="UP000784294">
    <property type="component" value="Unassembled WGS sequence"/>
</dbReference>